<feature type="repeat" description="ANK" evidence="3">
    <location>
        <begin position="498"/>
        <end position="530"/>
    </location>
</feature>
<dbReference type="PROSITE" id="PS50297">
    <property type="entry name" value="ANK_REP_REGION"/>
    <property type="match status" value="7"/>
</dbReference>
<evidence type="ECO:0000313" key="5">
    <source>
        <dbReference type="EMBL" id="EAY11761.1"/>
    </source>
</evidence>
<keyword evidence="6" id="KW-1185">Reference proteome</keyword>
<dbReference type="Pfam" id="PF12796">
    <property type="entry name" value="Ank_2"/>
    <property type="match status" value="4"/>
</dbReference>
<evidence type="ECO:0000256" key="3">
    <source>
        <dbReference type="PROSITE-ProRule" id="PRU00023"/>
    </source>
</evidence>
<feature type="repeat" description="ANK" evidence="3">
    <location>
        <begin position="564"/>
        <end position="597"/>
    </location>
</feature>
<evidence type="ECO:0000256" key="2">
    <source>
        <dbReference type="ARBA" id="ARBA00023043"/>
    </source>
</evidence>
<dbReference type="RefSeq" id="XP_001323984.1">
    <property type="nucleotide sequence ID" value="XM_001323949.1"/>
</dbReference>
<dbReference type="PANTHER" id="PTHR24198:SF165">
    <property type="entry name" value="ANKYRIN REPEAT-CONTAINING PROTEIN-RELATED"/>
    <property type="match status" value="1"/>
</dbReference>
<evidence type="ECO:0000313" key="6">
    <source>
        <dbReference type="Proteomes" id="UP000001542"/>
    </source>
</evidence>
<keyword evidence="1" id="KW-0677">Repeat</keyword>
<dbReference type="InterPro" id="IPR020683">
    <property type="entry name" value="DUF3447"/>
</dbReference>
<dbReference type="Proteomes" id="UP000001542">
    <property type="component" value="Unassembled WGS sequence"/>
</dbReference>
<dbReference type="InterPro" id="IPR002110">
    <property type="entry name" value="Ankyrin_rpt"/>
</dbReference>
<sequence>MSSKYIKQYEEYIETYERLFHIKSNESIEDTMNMITNVLISKYQIRIPDLILSLMTAIQYNSRSIDIYVKIINQILSKYTNTEVKTTNFDDLINYTLLTLIKNENKIYQFEYDKDEYPKEDDVHYFIMNDQIDNFKEYLTQNSLEDIDEFLFNDEIGSLSALKACRYFGSVNIFNFLIKCCGNTITQECLELASIGGNIDIINECLKENQIDEFCFLSIIASHNNKFLEFVFERDLYKFDDFNFDNIIYSDLLIYSQNLKAVFLMFEKDKNSILPWASGFPQSREIFKNEDLDFSTYGKTSLNIAAQFNNTDICKFLLDNKTTYKIDINIKRSNHINSIYYATDHSNIELVKLLISHGAKIILDDDGIYSLNCAAAHNNIEIGELLISNGADVNEIDENNLTALHDAASNNSKEFIELLLSHGAIIDQKDEIDFTPLHRAVLSNSKEAAEVLISHGASLIAQSAKFETPLHLAISLNNKEMTEFLVLHGAKINACFEDIDPPLTYALSNDCDEIVQFLISYGADCNIRNVIQQTPIFVAIFMGDLESTKLLISHGADINAKDMKGRTVLHYAVKGDQDKEILDLLISNGVDVNAKDAKYLTPLDYAVKTNNTELEEFLISHGANVLPRSPHIIEDL</sequence>
<feature type="repeat" description="ANK" evidence="3">
    <location>
        <begin position="334"/>
        <end position="366"/>
    </location>
</feature>
<dbReference type="InParanoid" id="A2E6E8"/>
<dbReference type="Gene3D" id="1.25.40.20">
    <property type="entry name" value="Ankyrin repeat-containing domain"/>
    <property type="match status" value="2"/>
</dbReference>
<organism evidence="5 6">
    <name type="scientific">Trichomonas vaginalis (strain ATCC PRA-98 / G3)</name>
    <dbReference type="NCBI Taxonomy" id="412133"/>
    <lineage>
        <taxon>Eukaryota</taxon>
        <taxon>Metamonada</taxon>
        <taxon>Parabasalia</taxon>
        <taxon>Trichomonadida</taxon>
        <taxon>Trichomonadidae</taxon>
        <taxon>Trichomonas</taxon>
    </lineage>
</organism>
<dbReference type="eggNOG" id="KOG4177">
    <property type="taxonomic scope" value="Eukaryota"/>
</dbReference>
<dbReference type="VEuPathDB" id="TrichDB:TVAGG3_0040010"/>
<reference evidence="5" key="1">
    <citation type="submission" date="2006-10" db="EMBL/GenBank/DDBJ databases">
        <authorList>
            <person name="Amadeo P."/>
            <person name="Zhao Q."/>
            <person name="Wortman J."/>
            <person name="Fraser-Liggett C."/>
            <person name="Carlton J."/>
        </authorList>
    </citation>
    <scope>NUCLEOTIDE SEQUENCE</scope>
    <source>
        <strain evidence="5">G3</strain>
    </source>
</reference>
<protein>
    <submittedName>
        <fullName evidence="5">Ankyrin repeat protein, putative</fullName>
    </submittedName>
</protein>
<dbReference type="EMBL" id="DS113313">
    <property type="protein sequence ID" value="EAY11761.1"/>
    <property type="molecule type" value="Genomic_DNA"/>
</dbReference>
<feature type="repeat" description="ANK" evidence="3">
    <location>
        <begin position="531"/>
        <end position="563"/>
    </location>
</feature>
<dbReference type="AlphaFoldDB" id="A2E6E8"/>
<name>A2E6E8_TRIV3</name>
<feature type="repeat" description="ANK" evidence="3">
    <location>
        <begin position="465"/>
        <end position="497"/>
    </location>
</feature>
<accession>A2E6E8</accession>
<dbReference type="KEGG" id="tva:4769719"/>
<feature type="repeat" description="ANK" evidence="3">
    <location>
        <begin position="399"/>
        <end position="431"/>
    </location>
</feature>
<feature type="repeat" description="ANK" evidence="3">
    <location>
        <begin position="598"/>
        <end position="630"/>
    </location>
</feature>
<evidence type="ECO:0000256" key="1">
    <source>
        <dbReference type="ARBA" id="ARBA00022737"/>
    </source>
</evidence>
<dbReference type="VEuPathDB" id="TrichDB:TVAG_106560"/>
<keyword evidence="2 3" id="KW-0040">ANK repeat</keyword>
<dbReference type="OrthoDB" id="539213at2759"/>
<dbReference type="InterPro" id="IPR036770">
    <property type="entry name" value="Ankyrin_rpt-contain_sf"/>
</dbReference>
<feature type="domain" description="DUF3447" evidence="4">
    <location>
        <begin position="184"/>
        <end position="264"/>
    </location>
</feature>
<dbReference type="STRING" id="5722.A2E6E8"/>
<reference evidence="5" key="2">
    <citation type="journal article" date="2007" name="Science">
        <title>Draft genome sequence of the sexually transmitted pathogen Trichomonas vaginalis.</title>
        <authorList>
            <person name="Carlton J.M."/>
            <person name="Hirt R.P."/>
            <person name="Silva J.C."/>
            <person name="Delcher A.L."/>
            <person name="Schatz M."/>
            <person name="Zhao Q."/>
            <person name="Wortman J.R."/>
            <person name="Bidwell S.L."/>
            <person name="Alsmark U.C.M."/>
            <person name="Besteiro S."/>
            <person name="Sicheritz-Ponten T."/>
            <person name="Noel C.J."/>
            <person name="Dacks J.B."/>
            <person name="Foster P.G."/>
            <person name="Simillion C."/>
            <person name="Van de Peer Y."/>
            <person name="Miranda-Saavedra D."/>
            <person name="Barton G.J."/>
            <person name="Westrop G.D."/>
            <person name="Mueller S."/>
            <person name="Dessi D."/>
            <person name="Fiori P.L."/>
            <person name="Ren Q."/>
            <person name="Paulsen I."/>
            <person name="Zhang H."/>
            <person name="Bastida-Corcuera F.D."/>
            <person name="Simoes-Barbosa A."/>
            <person name="Brown M.T."/>
            <person name="Hayes R.D."/>
            <person name="Mukherjee M."/>
            <person name="Okumura C.Y."/>
            <person name="Schneider R."/>
            <person name="Smith A.J."/>
            <person name="Vanacova S."/>
            <person name="Villalvazo M."/>
            <person name="Haas B.J."/>
            <person name="Pertea M."/>
            <person name="Feldblyum T.V."/>
            <person name="Utterback T.R."/>
            <person name="Shu C.L."/>
            <person name="Osoegawa K."/>
            <person name="de Jong P.J."/>
            <person name="Hrdy I."/>
            <person name="Horvathova L."/>
            <person name="Zubacova Z."/>
            <person name="Dolezal P."/>
            <person name="Malik S.B."/>
            <person name="Logsdon J.M. Jr."/>
            <person name="Henze K."/>
            <person name="Gupta A."/>
            <person name="Wang C.C."/>
            <person name="Dunne R.L."/>
            <person name="Upcroft J.A."/>
            <person name="Upcroft P."/>
            <person name="White O."/>
            <person name="Salzberg S.L."/>
            <person name="Tang P."/>
            <person name="Chiu C.-H."/>
            <person name="Lee Y.-S."/>
            <person name="Embley T.M."/>
            <person name="Coombs G.H."/>
            <person name="Mottram J.C."/>
            <person name="Tachezy J."/>
            <person name="Fraser-Liggett C.M."/>
            <person name="Johnson P.J."/>
        </authorList>
    </citation>
    <scope>NUCLEOTIDE SEQUENCE [LARGE SCALE GENOMIC DNA]</scope>
    <source>
        <strain evidence="5">G3</strain>
    </source>
</reference>
<dbReference type="Pfam" id="PF11929">
    <property type="entry name" value="DUF3447"/>
    <property type="match status" value="1"/>
</dbReference>
<feature type="repeat" description="ANK" evidence="3">
    <location>
        <begin position="432"/>
        <end position="464"/>
    </location>
</feature>
<dbReference type="PRINTS" id="PR01415">
    <property type="entry name" value="ANKYRIN"/>
</dbReference>
<dbReference type="PANTHER" id="PTHR24198">
    <property type="entry name" value="ANKYRIN REPEAT AND PROTEIN KINASE DOMAIN-CONTAINING PROTEIN"/>
    <property type="match status" value="1"/>
</dbReference>
<evidence type="ECO:0000259" key="4">
    <source>
        <dbReference type="Pfam" id="PF11929"/>
    </source>
</evidence>
<dbReference type="PROSITE" id="PS50088">
    <property type="entry name" value="ANK_REPEAT"/>
    <property type="match status" value="9"/>
</dbReference>
<dbReference type="SMART" id="SM00248">
    <property type="entry name" value="ANK"/>
    <property type="match status" value="12"/>
</dbReference>
<dbReference type="SUPFAM" id="SSF48403">
    <property type="entry name" value="Ankyrin repeat"/>
    <property type="match status" value="2"/>
</dbReference>
<dbReference type="SMR" id="A2E6E8"/>
<gene>
    <name evidence="5" type="ORF">TVAG_106560</name>
</gene>
<proteinExistence type="predicted"/>
<feature type="repeat" description="ANK" evidence="3">
    <location>
        <begin position="366"/>
        <end position="398"/>
    </location>
</feature>